<evidence type="ECO:0000259" key="4">
    <source>
        <dbReference type="PROSITE" id="PS01124"/>
    </source>
</evidence>
<dbReference type="InterPro" id="IPR018060">
    <property type="entry name" value="HTH_AraC"/>
</dbReference>
<proteinExistence type="predicted"/>
<dbReference type="PANTHER" id="PTHR43280">
    <property type="entry name" value="ARAC-FAMILY TRANSCRIPTIONAL REGULATOR"/>
    <property type="match status" value="1"/>
</dbReference>
<dbReference type="GO" id="GO:0043565">
    <property type="term" value="F:sequence-specific DNA binding"/>
    <property type="evidence" value="ECO:0007669"/>
    <property type="project" value="InterPro"/>
</dbReference>
<dbReference type="AlphaFoldDB" id="A0A7V1PVA4"/>
<dbReference type="Gene3D" id="1.10.10.60">
    <property type="entry name" value="Homeodomain-like"/>
    <property type="match status" value="1"/>
</dbReference>
<protein>
    <submittedName>
        <fullName evidence="5">Helix-turn-helix domain-containing protein</fullName>
    </submittedName>
</protein>
<dbReference type="SUPFAM" id="SSF46689">
    <property type="entry name" value="Homeodomain-like"/>
    <property type="match status" value="1"/>
</dbReference>
<name>A0A7V1PVA4_CALAY</name>
<organism evidence="5">
    <name type="scientific">Caldithrix abyssi</name>
    <dbReference type="NCBI Taxonomy" id="187145"/>
    <lineage>
        <taxon>Bacteria</taxon>
        <taxon>Pseudomonadati</taxon>
        <taxon>Calditrichota</taxon>
        <taxon>Calditrichia</taxon>
        <taxon>Calditrichales</taxon>
        <taxon>Calditrichaceae</taxon>
        <taxon>Caldithrix</taxon>
    </lineage>
</organism>
<dbReference type="PROSITE" id="PS01124">
    <property type="entry name" value="HTH_ARAC_FAMILY_2"/>
    <property type="match status" value="1"/>
</dbReference>
<dbReference type="GO" id="GO:0003700">
    <property type="term" value="F:DNA-binding transcription factor activity"/>
    <property type="evidence" value="ECO:0007669"/>
    <property type="project" value="InterPro"/>
</dbReference>
<comment type="caution">
    <text evidence="5">The sequence shown here is derived from an EMBL/GenBank/DDBJ whole genome shotgun (WGS) entry which is preliminary data.</text>
</comment>
<gene>
    <name evidence="5" type="ORF">ENJ10_07040</name>
</gene>
<keyword evidence="1" id="KW-0805">Transcription regulation</keyword>
<feature type="domain" description="HTH araC/xylS-type" evidence="4">
    <location>
        <begin position="1"/>
        <end position="52"/>
    </location>
</feature>
<dbReference type="Pfam" id="PF12833">
    <property type="entry name" value="HTH_18"/>
    <property type="match status" value="1"/>
</dbReference>
<evidence type="ECO:0000256" key="2">
    <source>
        <dbReference type="ARBA" id="ARBA00023125"/>
    </source>
</evidence>
<dbReference type="PRINTS" id="PR00032">
    <property type="entry name" value="HTHARAC"/>
</dbReference>
<evidence type="ECO:0000313" key="5">
    <source>
        <dbReference type="EMBL" id="HED10427.1"/>
    </source>
</evidence>
<evidence type="ECO:0000256" key="1">
    <source>
        <dbReference type="ARBA" id="ARBA00023015"/>
    </source>
</evidence>
<dbReference type="InterPro" id="IPR020449">
    <property type="entry name" value="Tscrpt_reg_AraC-type_HTH"/>
</dbReference>
<sequence>QSRITTEAKRHLYFTEASAKEIAYRLGFSNPAHFSSFFKKCTGKSPSFFRKQNIGF</sequence>
<dbReference type="InterPro" id="IPR009057">
    <property type="entry name" value="Homeodomain-like_sf"/>
</dbReference>
<evidence type="ECO:0000256" key="3">
    <source>
        <dbReference type="ARBA" id="ARBA00023163"/>
    </source>
</evidence>
<reference evidence="5" key="1">
    <citation type="journal article" date="2020" name="mSystems">
        <title>Genome- and Community-Level Interaction Insights into Carbon Utilization and Element Cycling Functions of Hydrothermarchaeota in Hydrothermal Sediment.</title>
        <authorList>
            <person name="Zhou Z."/>
            <person name="Liu Y."/>
            <person name="Xu W."/>
            <person name="Pan J."/>
            <person name="Luo Z.H."/>
            <person name="Li M."/>
        </authorList>
    </citation>
    <scope>NUCLEOTIDE SEQUENCE [LARGE SCALE GENOMIC DNA]</scope>
    <source>
        <strain evidence="5">HyVt-456</strain>
    </source>
</reference>
<feature type="non-terminal residue" evidence="5">
    <location>
        <position position="1"/>
    </location>
</feature>
<keyword evidence="3" id="KW-0804">Transcription</keyword>
<accession>A0A7V1PVA4</accession>
<dbReference type="EMBL" id="DRLD01000191">
    <property type="protein sequence ID" value="HED10427.1"/>
    <property type="molecule type" value="Genomic_DNA"/>
</dbReference>
<keyword evidence="2" id="KW-0238">DNA-binding</keyword>
<dbReference type="PANTHER" id="PTHR43280:SF32">
    <property type="entry name" value="TRANSCRIPTIONAL REGULATORY PROTEIN"/>
    <property type="match status" value="1"/>
</dbReference>
<dbReference type="Proteomes" id="UP000886005">
    <property type="component" value="Unassembled WGS sequence"/>
</dbReference>